<sequence length="52" mass="5560">MGFSITFYHGHFVLGKRTGLIAADYLRTAKGFHGGQTTDNGISLGHVCYADG</sequence>
<proteinExistence type="predicted"/>
<gene>
    <name evidence="1" type="ORF">SDC9_191205</name>
</gene>
<name>A0A645HX88_9ZZZZ</name>
<evidence type="ECO:0000313" key="1">
    <source>
        <dbReference type="EMBL" id="MPN43645.1"/>
    </source>
</evidence>
<dbReference type="AlphaFoldDB" id="A0A645HX88"/>
<reference evidence="1" key="1">
    <citation type="submission" date="2019-08" db="EMBL/GenBank/DDBJ databases">
        <authorList>
            <person name="Kucharzyk K."/>
            <person name="Murdoch R.W."/>
            <person name="Higgins S."/>
            <person name="Loffler F."/>
        </authorList>
    </citation>
    <scope>NUCLEOTIDE SEQUENCE</scope>
</reference>
<dbReference type="EMBL" id="VSSQ01102166">
    <property type="protein sequence ID" value="MPN43645.1"/>
    <property type="molecule type" value="Genomic_DNA"/>
</dbReference>
<protein>
    <submittedName>
        <fullName evidence="1">Uncharacterized protein</fullName>
    </submittedName>
</protein>
<organism evidence="1">
    <name type="scientific">bioreactor metagenome</name>
    <dbReference type="NCBI Taxonomy" id="1076179"/>
    <lineage>
        <taxon>unclassified sequences</taxon>
        <taxon>metagenomes</taxon>
        <taxon>ecological metagenomes</taxon>
    </lineage>
</organism>
<accession>A0A645HX88</accession>
<comment type="caution">
    <text evidence="1">The sequence shown here is derived from an EMBL/GenBank/DDBJ whole genome shotgun (WGS) entry which is preliminary data.</text>
</comment>